<sequence length="66" mass="7048">MNVIVNGKGMDVADGMTVTGLLGLLQLDASRVAVERNQNIVARADFDSTELLEDDRLEIVQFVGGG</sequence>
<dbReference type="CDD" id="cd00565">
    <property type="entry name" value="Ubl_ThiS"/>
    <property type="match status" value="1"/>
</dbReference>
<dbReference type="Gene3D" id="3.10.20.30">
    <property type="match status" value="1"/>
</dbReference>
<dbReference type="PANTHER" id="PTHR34472:SF1">
    <property type="entry name" value="SULFUR CARRIER PROTEIN THIS"/>
    <property type="match status" value="1"/>
</dbReference>
<evidence type="ECO:0000313" key="2">
    <source>
        <dbReference type="Proteomes" id="UP000324159"/>
    </source>
</evidence>
<dbReference type="AlphaFoldDB" id="A0A5D3WGF4"/>
<reference evidence="1 2" key="1">
    <citation type="submission" date="2019-07" db="EMBL/GenBank/DDBJ databases">
        <title>Genomic Encyclopedia of Type Strains, Phase IV (KMG-IV): sequencing the most valuable type-strain genomes for metagenomic binning, comparative biology and taxonomic classification.</title>
        <authorList>
            <person name="Goeker M."/>
        </authorList>
    </citation>
    <scope>NUCLEOTIDE SEQUENCE [LARGE SCALE GENOMIC DNA]</scope>
    <source>
        <strain evidence="1 2">SS015</strain>
    </source>
</reference>
<comment type="caution">
    <text evidence="1">The sequence shown here is derived from an EMBL/GenBank/DDBJ whole genome shotgun (WGS) entry which is preliminary data.</text>
</comment>
<gene>
    <name evidence="1" type="ORF">EDC39_11486</name>
</gene>
<dbReference type="InterPro" id="IPR012675">
    <property type="entry name" value="Beta-grasp_dom_sf"/>
</dbReference>
<dbReference type="OrthoDB" id="197113at2"/>
<dbReference type="InterPro" id="IPR016155">
    <property type="entry name" value="Mopterin_synth/thiamin_S_b"/>
</dbReference>
<accession>A0A5D3WGF4</accession>
<dbReference type="NCBIfam" id="TIGR01683">
    <property type="entry name" value="thiS"/>
    <property type="match status" value="1"/>
</dbReference>
<dbReference type="SUPFAM" id="SSF54285">
    <property type="entry name" value="MoaD/ThiS"/>
    <property type="match status" value="1"/>
</dbReference>
<dbReference type="Proteomes" id="UP000324159">
    <property type="component" value="Unassembled WGS sequence"/>
</dbReference>
<name>A0A5D3WGF4_9BACT</name>
<dbReference type="InterPro" id="IPR003749">
    <property type="entry name" value="ThiS/MoaD-like"/>
</dbReference>
<organism evidence="1 2">
    <name type="scientific">Geothermobacter ehrlichii</name>
    <dbReference type="NCBI Taxonomy" id="213224"/>
    <lineage>
        <taxon>Bacteria</taxon>
        <taxon>Pseudomonadati</taxon>
        <taxon>Thermodesulfobacteriota</taxon>
        <taxon>Desulfuromonadia</taxon>
        <taxon>Desulfuromonadales</taxon>
        <taxon>Geothermobacteraceae</taxon>
        <taxon>Geothermobacter</taxon>
    </lineage>
</organism>
<evidence type="ECO:0000313" key="1">
    <source>
        <dbReference type="EMBL" id="TYO96379.1"/>
    </source>
</evidence>
<dbReference type="PANTHER" id="PTHR34472">
    <property type="entry name" value="SULFUR CARRIER PROTEIN THIS"/>
    <property type="match status" value="1"/>
</dbReference>
<protein>
    <submittedName>
        <fullName evidence="1">Sulfur carrier protein</fullName>
    </submittedName>
</protein>
<proteinExistence type="predicted"/>
<dbReference type="EMBL" id="VNIB01000014">
    <property type="protein sequence ID" value="TYO96379.1"/>
    <property type="molecule type" value="Genomic_DNA"/>
</dbReference>
<dbReference type="InterPro" id="IPR010035">
    <property type="entry name" value="Thi_S"/>
</dbReference>
<dbReference type="RefSeq" id="WP_148896851.1">
    <property type="nucleotide sequence ID" value="NZ_VNIB01000014.1"/>
</dbReference>
<keyword evidence="2" id="KW-1185">Reference proteome</keyword>
<dbReference type="Pfam" id="PF02597">
    <property type="entry name" value="ThiS"/>
    <property type="match status" value="1"/>
</dbReference>